<keyword evidence="3" id="KW-1185">Reference proteome</keyword>
<keyword evidence="1" id="KW-0812">Transmembrane</keyword>
<protein>
    <submittedName>
        <fullName evidence="2">Branched-chain amino acid ABC transporter</fullName>
    </submittedName>
</protein>
<sequence length="124" mass="12118">MTGAIDPAGTVVATSGLATSGVAGGDLGVWIAIAAMALVTYAMRAGGFWMMGRVPLTPRVQRMLAALPGSIVAATVLPIVVNGGPLAAAAVGAGVLTMWIARNDFLAVMVGMAVAAAARAAGLA</sequence>
<organism evidence="2 3">
    <name type="scientific">Rhodoplanes elegans</name>
    <dbReference type="NCBI Taxonomy" id="29408"/>
    <lineage>
        <taxon>Bacteria</taxon>
        <taxon>Pseudomonadati</taxon>
        <taxon>Pseudomonadota</taxon>
        <taxon>Alphaproteobacteria</taxon>
        <taxon>Hyphomicrobiales</taxon>
        <taxon>Nitrobacteraceae</taxon>
        <taxon>Rhodoplanes</taxon>
    </lineage>
</organism>
<feature type="transmembrane region" description="Helical" evidence="1">
    <location>
        <begin position="71"/>
        <end position="99"/>
    </location>
</feature>
<dbReference type="InterPro" id="IPR008407">
    <property type="entry name" value="Brnchd-chn_aa_trnsp_AzlD"/>
</dbReference>
<evidence type="ECO:0000313" key="2">
    <source>
        <dbReference type="EMBL" id="RAI27511.1"/>
    </source>
</evidence>
<dbReference type="RefSeq" id="WP_111360685.1">
    <property type="nucleotide sequence ID" value="NZ_NHSK01000107.1"/>
</dbReference>
<evidence type="ECO:0000313" key="3">
    <source>
        <dbReference type="Proteomes" id="UP000248863"/>
    </source>
</evidence>
<keyword evidence="1" id="KW-0472">Membrane</keyword>
<dbReference type="AlphaFoldDB" id="A0A327JN69"/>
<gene>
    <name evidence="2" type="ORF">CH338_29975</name>
</gene>
<name>A0A327JN69_9BRAD</name>
<reference evidence="2 3" key="1">
    <citation type="submission" date="2017-07" db="EMBL/GenBank/DDBJ databases">
        <title>Draft Genome Sequences of Select Purple Nonsulfur Bacteria.</title>
        <authorList>
            <person name="Lasarre B."/>
            <person name="Mckinlay J.B."/>
        </authorList>
    </citation>
    <scope>NUCLEOTIDE SEQUENCE [LARGE SCALE GENOMIC DNA]</scope>
    <source>
        <strain evidence="2 3">DSM 11907</strain>
    </source>
</reference>
<dbReference type="Pfam" id="PF05437">
    <property type="entry name" value="AzlD"/>
    <property type="match status" value="1"/>
</dbReference>
<accession>A0A327JN69</accession>
<feature type="transmembrane region" description="Helical" evidence="1">
    <location>
        <begin position="27"/>
        <end position="50"/>
    </location>
</feature>
<feature type="transmembrane region" description="Helical" evidence="1">
    <location>
        <begin position="105"/>
        <end position="122"/>
    </location>
</feature>
<dbReference type="OrthoDB" id="7679326at2"/>
<keyword evidence="1" id="KW-1133">Transmembrane helix</keyword>
<dbReference type="EMBL" id="NPEU01000826">
    <property type="protein sequence ID" value="RAI27511.1"/>
    <property type="molecule type" value="Genomic_DNA"/>
</dbReference>
<proteinExistence type="predicted"/>
<comment type="caution">
    <text evidence="2">The sequence shown here is derived from an EMBL/GenBank/DDBJ whole genome shotgun (WGS) entry which is preliminary data.</text>
</comment>
<dbReference type="Proteomes" id="UP000248863">
    <property type="component" value="Unassembled WGS sequence"/>
</dbReference>
<evidence type="ECO:0000256" key="1">
    <source>
        <dbReference type="SAM" id="Phobius"/>
    </source>
</evidence>